<gene>
    <name evidence="5" type="ORF">DFR57_102240</name>
</gene>
<dbReference type="Pfam" id="PF00005">
    <property type="entry name" value="ABC_tran"/>
    <property type="match status" value="1"/>
</dbReference>
<feature type="domain" description="ABC transporter" evidence="4">
    <location>
        <begin position="1"/>
        <end position="226"/>
    </location>
</feature>
<organism evidence="5 6">
    <name type="scientific">Saliterribacillus persicus</name>
    <dbReference type="NCBI Taxonomy" id="930114"/>
    <lineage>
        <taxon>Bacteria</taxon>
        <taxon>Bacillati</taxon>
        <taxon>Bacillota</taxon>
        <taxon>Bacilli</taxon>
        <taxon>Bacillales</taxon>
        <taxon>Bacillaceae</taxon>
        <taxon>Saliterribacillus</taxon>
    </lineage>
</organism>
<evidence type="ECO:0000313" key="6">
    <source>
        <dbReference type="Proteomes" id="UP000252585"/>
    </source>
</evidence>
<evidence type="ECO:0000256" key="2">
    <source>
        <dbReference type="ARBA" id="ARBA00022741"/>
    </source>
</evidence>
<dbReference type="InterPro" id="IPR027417">
    <property type="entry name" value="P-loop_NTPase"/>
</dbReference>
<dbReference type="GO" id="GO:0016887">
    <property type="term" value="F:ATP hydrolysis activity"/>
    <property type="evidence" value="ECO:0007669"/>
    <property type="project" value="InterPro"/>
</dbReference>
<name>A0A368YA15_9BACI</name>
<dbReference type="InterPro" id="IPR051782">
    <property type="entry name" value="ABC_Transporter_VariousFunc"/>
</dbReference>
<dbReference type="InterPro" id="IPR003439">
    <property type="entry name" value="ABC_transporter-like_ATP-bd"/>
</dbReference>
<dbReference type="PANTHER" id="PTHR42939">
    <property type="entry name" value="ABC TRANSPORTER ATP-BINDING PROTEIN ALBC-RELATED"/>
    <property type="match status" value="1"/>
</dbReference>
<keyword evidence="1" id="KW-0813">Transport</keyword>
<dbReference type="GO" id="GO:0005524">
    <property type="term" value="F:ATP binding"/>
    <property type="evidence" value="ECO:0007669"/>
    <property type="project" value="UniProtKB-KW"/>
</dbReference>
<proteinExistence type="predicted"/>
<dbReference type="InterPro" id="IPR003593">
    <property type="entry name" value="AAA+_ATPase"/>
</dbReference>
<dbReference type="Gene3D" id="3.40.50.300">
    <property type="entry name" value="P-loop containing nucleotide triphosphate hydrolases"/>
    <property type="match status" value="1"/>
</dbReference>
<dbReference type="RefSeq" id="WP_170132893.1">
    <property type="nucleotide sequence ID" value="NZ_QPJJ01000002.1"/>
</dbReference>
<accession>A0A368YA15</accession>
<dbReference type="SMART" id="SM00382">
    <property type="entry name" value="AAA"/>
    <property type="match status" value="1"/>
</dbReference>
<dbReference type="AlphaFoldDB" id="A0A368YA15"/>
<comment type="caution">
    <text evidence="5">The sequence shown here is derived from an EMBL/GenBank/DDBJ whole genome shotgun (WGS) entry which is preliminary data.</text>
</comment>
<sequence>MKLQEVNYQYKKSPEKALENLSLTFSKGKLNIILGENGAGKTTLFDLISGALKRPSGFFNMLPQEDICYQQQTFSIPMTLKGDDYVKLFLNTERKKETTAVEKMKNNLNDNDYEKLNRLRKMRMGDMSVGERRWLLVRTICLLDRKLHIFDEPTAGLDPNAREEVMRTINSMVDKDRYVLMSTHILHELENVDCDIFFINKGELIFQGSYQEFVAEDKDRNPNKAFQNLLVNKGASNHG</sequence>
<reference evidence="5 6" key="1">
    <citation type="submission" date="2018-07" db="EMBL/GenBank/DDBJ databases">
        <title>Genomic Encyclopedia of Type Strains, Phase IV (KMG-IV): sequencing the most valuable type-strain genomes for metagenomic binning, comparative biology and taxonomic classification.</title>
        <authorList>
            <person name="Goeker M."/>
        </authorList>
    </citation>
    <scope>NUCLEOTIDE SEQUENCE [LARGE SCALE GENOMIC DNA]</scope>
    <source>
        <strain evidence="5 6">DSM 27696</strain>
    </source>
</reference>
<evidence type="ECO:0000256" key="1">
    <source>
        <dbReference type="ARBA" id="ARBA00022448"/>
    </source>
</evidence>
<evidence type="ECO:0000313" key="5">
    <source>
        <dbReference type="EMBL" id="RCW76965.1"/>
    </source>
</evidence>
<keyword evidence="6" id="KW-1185">Reference proteome</keyword>
<keyword evidence="3 5" id="KW-0067">ATP-binding</keyword>
<dbReference type="EMBL" id="QPJJ01000002">
    <property type="protein sequence ID" value="RCW76965.1"/>
    <property type="molecule type" value="Genomic_DNA"/>
</dbReference>
<dbReference type="Proteomes" id="UP000252585">
    <property type="component" value="Unassembled WGS sequence"/>
</dbReference>
<dbReference type="PANTHER" id="PTHR42939:SF1">
    <property type="entry name" value="ABC TRANSPORTER ATP-BINDING PROTEIN ALBC-RELATED"/>
    <property type="match status" value="1"/>
</dbReference>
<dbReference type="PROSITE" id="PS50893">
    <property type="entry name" value="ABC_TRANSPORTER_2"/>
    <property type="match status" value="1"/>
</dbReference>
<evidence type="ECO:0000256" key="3">
    <source>
        <dbReference type="ARBA" id="ARBA00022840"/>
    </source>
</evidence>
<protein>
    <submittedName>
        <fullName evidence="5">ABC-2 type transport system ATP-binding protein</fullName>
    </submittedName>
</protein>
<dbReference type="SUPFAM" id="SSF52540">
    <property type="entry name" value="P-loop containing nucleoside triphosphate hydrolases"/>
    <property type="match status" value="1"/>
</dbReference>
<evidence type="ECO:0000259" key="4">
    <source>
        <dbReference type="PROSITE" id="PS50893"/>
    </source>
</evidence>
<keyword evidence="2" id="KW-0547">Nucleotide-binding</keyword>